<dbReference type="HOGENOM" id="CLU_013985_23_3_11"/>
<keyword evidence="4" id="KW-0689">Ribosomal protein</keyword>
<dbReference type="InterPro" id="IPR006464">
    <property type="entry name" value="AcTrfase_RimI/Ard1"/>
</dbReference>
<sequence>MNQLSATIRRMTAEDIDAVSALEDELFPEDAWPRQAFVDELAQPSRYYLVVELDEELIGYAGLMCVPPTADVQTIGVRSDREGQGIGSELLTALIDEAKRGGAIDLLLEVRQDNPRAQQLYRRFGFQHIHTRPRYYRGGVDALVMQLSLLSQEDAQ</sequence>
<dbReference type="CDD" id="cd04301">
    <property type="entry name" value="NAT_SF"/>
    <property type="match status" value="1"/>
</dbReference>
<evidence type="ECO:0000256" key="1">
    <source>
        <dbReference type="ARBA" id="ARBA00022679"/>
    </source>
</evidence>
<dbReference type="PROSITE" id="PS51186">
    <property type="entry name" value="GNAT"/>
    <property type="match status" value="1"/>
</dbReference>
<dbReference type="KEGG" id="ari:UM93_09270"/>
<dbReference type="Proteomes" id="UP000061839">
    <property type="component" value="Chromosome"/>
</dbReference>
<reference evidence="4 5" key="1">
    <citation type="journal article" date="2015" name="Genome Announc.">
        <title>Complete Genome Sequencing of Protease-Producing Novel Arthrobacter sp. Strain IHBB 11108 Using PacBio Single-Molecule Real-Time Sequencing Technology.</title>
        <authorList>
            <person name="Kiran S."/>
            <person name="Swarnkar M.K."/>
            <person name="Pal M."/>
            <person name="Thakur R."/>
            <person name="Tewari R."/>
            <person name="Singh A.K."/>
            <person name="Gulati A."/>
        </authorList>
    </citation>
    <scope>NUCLEOTIDE SEQUENCE [LARGE SCALE GENOMIC DNA]</scope>
    <source>
        <strain evidence="4 5">IHBB 11108</strain>
    </source>
</reference>
<dbReference type="NCBIfam" id="TIGR01575">
    <property type="entry name" value="rimI"/>
    <property type="match status" value="1"/>
</dbReference>
<dbReference type="STRING" id="1618207.UM93_09270"/>
<evidence type="ECO:0000313" key="4">
    <source>
        <dbReference type="EMBL" id="AJT41651.1"/>
    </source>
</evidence>
<feature type="domain" description="N-acetyltransferase" evidence="3">
    <location>
        <begin position="6"/>
        <end position="150"/>
    </location>
</feature>
<keyword evidence="4" id="KW-0687">Ribonucleoprotein</keyword>
<dbReference type="SUPFAM" id="SSF55729">
    <property type="entry name" value="Acyl-CoA N-acyltransferases (Nat)"/>
    <property type="match status" value="1"/>
</dbReference>
<protein>
    <submittedName>
        <fullName evidence="4">30S ribosomal protein S18</fullName>
    </submittedName>
</protein>
<gene>
    <name evidence="4" type="ORF">UM93_09270</name>
</gene>
<accession>A0A0D4BZY0</accession>
<evidence type="ECO:0000313" key="5">
    <source>
        <dbReference type="Proteomes" id="UP000061839"/>
    </source>
</evidence>
<evidence type="ECO:0000256" key="2">
    <source>
        <dbReference type="ARBA" id="ARBA00023315"/>
    </source>
</evidence>
<dbReference type="Pfam" id="PF00583">
    <property type="entry name" value="Acetyltransf_1"/>
    <property type="match status" value="1"/>
</dbReference>
<dbReference type="RefSeq" id="WP_045075159.1">
    <property type="nucleotide sequence ID" value="NZ_CP011005.1"/>
</dbReference>
<dbReference type="EMBL" id="CP011005">
    <property type="protein sequence ID" value="AJT41651.1"/>
    <property type="molecule type" value="Genomic_DNA"/>
</dbReference>
<organism evidence="4 5">
    <name type="scientific">Psychromicrobium lacuslunae</name>
    <dbReference type="NCBI Taxonomy" id="1618207"/>
    <lineage>
        <taxon>Bacteria</taxon>
        <taxon>Bacillati</taxon>
        <taxon>Actinomycetota</taxon>
        <taxon>Actinomycetes</taxon>
        <taxon>Micrococcales</taxon>
        <taxon>Micrococcaceae</taxon>
        <taxon>Psychromicrobium</taxon>
    </lineage>
</organism>
<evidence type="ECO:0000259" key="3">
    <source>
        <dbReference type="PROSITE" id="PS51186"/>
    </source>
</evidence>
<dbReference type="InterPro" id="IPR016181">
    <property type="entry name" value="Acyl_CoA_acyltransferase"/>
</dbReference>
<name>A0A0D4BZY0_9MICC</name>
<dbReference type="GO" id="GO:0005840">
    <property type="term" value="C:ribosome"/>
    <property type="evidence" value="ECO:0007669"/>
    <property type="project" value="UniProtKB-KW"/>
</dbReference>
<dbReference type="InterPro" id="IPR050832">
    <property type="entry name" value="Bact_Acetyltransf"/>
</dbReference>
<dbReference type="PANTHER" id="PTHR43877">
    <property type="entry name" value="AMINOALKYLPHOSPHONATE N-ACETYLTRANSFERASE-RELATED-RELATED"/>
    <property type="match status" value="1"/>
</dbReference>
<dbReference type="InterPro" id="IPR000182">
    <property type="entry name" value="GNAT_dom"/>
</dbReference>
<keyword evidence="1" id="KW-0808">Transferase</keyword>
<dbReference type="Gene3D" id="3.40.630.30">
    <property type="match status" value="1"/>
</dbReference>
<dbReference type="OrthoDB" id="529907at2"/>
<keyword evidence="5" id="KW-1185">Reference proteome</keyword>
<dbReference type="PATRIC" id="fig|1618207.4.peg.1877"/>
<dbReference type="GO" id="GO:0008080">
    <property type="term" value="F:N-acetyltransferase activity"/>
    <property type="evidence" value="ECO:0007669"/>
    <property type="project" value="InterPro"/>
</dbReference>
<keyword evidence="2" id="KW-0012">Acyltransferase</keyword>
<proteinExistence type="predicted"/>
<dbReference type="AlphaFoldDB" id="A0A0D4BZY0"/>